<feature type="transmembrane region" description="Helical" evidence="1">
    <location>
        <begin position="6"/>
        <end position="24"/>
    </location>
</feature>
<comment type="caution">
    <text evidence="2">The sequence shown here is derived from an EMBL/GenBank/DDBJ whole genome shotgun (WGS) entry which is preliminary data.</text>
</comment>
<sequence>MSPYLAIFDWLSVLALIFMSIGIFKQWMHIQKTGSADDIVTQEVLTRFIITWILFVKIVLVGDIYLIIGQVVLGIAITMYFITLLHVKSRLPK</sequence>
<accession>A0A1G2U205</accession>
<dbReference type="AlphaFoldDB" id="A0A1G2U205"/>
<keyword evidence="1" id="KW-0812">Transmembrane</keyword>
<evidence type="ECO:0000313" key="2">
    <source>
        <dbReference type="EMBL" id="OHB03547.1"/>
    </source>
</evidence>
<dbReference type="EMBL" id="MHWD01000018">
    <property type="protein sequence ID" value="OHB03547.1"/>
    <property type="molecule type" value="Genomic_DNA"/>
</dbReference>
<gene>
    <name evidence="2" type="ORF">A2920_02700</name>
</gene>
<dbReference type="Proteomes" id="UP000179283">
    <property type="component" value="Unassembled WGS sequence"/>
</dbReference>
<feature type="transmembrane region" description="Helical" evidence="1">
    <location>
        <begin position="67"/>
        <end position="87"/>
    </location>
</feature>
<keyword evidence="1" id="KW-1133">Transmembrane helix</keyword>
<evidence type="ECO:0000256" key="1">
    <source>
        <dbReference type="SAM" id="Phobius"/>
    </source>
</evidence>
<evidence type="ECO:0000313" key="3">
    <source>
        <dbReference type="Proteomes" id="UP000179283"/>
    </source>
</evidence>
<keyword evidence="1" id="KW-0472">Membrane</keyword>
<name>A0A1G2U205_9BACT</name>
<organism evidence="2 3">
    <name type="scientific">Candidatus Zambryskibacteria bacterium RIFCSPLOWO2_01_FULL_43_17</name>
    <dbReference type="NCBI Taxonomy" id="1802760"/>
    <lineage>
        <taxon>Bacteria</taxon>
        <taxon>Candidatus Zambryskiibacteriota</taxon>
    </lineage>
</organism>
<proteinExistence type="predicted"/>
<protein>
    <submittedName>
        <fullName evidence="2">Uncharacterized protein</fullName>
    </submittedName>
</protein>
<feature type="transmembrane region" description="Helical" evidence="1">
    <location>
        <begin position="44"/>
        <end position="61"/>
    </location>
</feature>
<reference evidence="2 3" key="1">
    <citation type="journal article" date="2016" name="Nat. Commun.">
        <title>Thousands of microbial genomes shed light on interconnected biogeochemical processes in an aquifer system.</title>
        <authorList>
            <person name="Anantharaman K."/>
            <person name="Brown C.T."/>
            <person name="Hug L.A."/>
            <person name="Sharon I."/>
            <person name="Castelle C.J."/>
            <person name="Probst A.J."/>
            <person name="Thomas B.C."/>
            <person name="Singh A."/>
            <person name="Wilkins M.J."/>
            <person name="Karaoz U."/>
            <person name="Brodie E.L."/>
            <person name="Williams K.H."/>
            <person name="Hubbard S.S."/>
            <person name="Banfield J.F."/>
        </authorList>
    </citation>
    <scope>NUCLEOTIDE SEQUENCE [LARGE SCALE GENOMIC DNA]</scope>
</reference>